<name>A0ABU6R3Y7_9FABA</name>
<dbReference type="EMBL" id="JASCZI010030216">
    <property type="protein sequence ID" value="MED6118601.1"/>
    <property type="molecule type" value="Genomic_DNA"/>
</dbReference>
<sequence length="104" mass="11472">MEAKKNAMRVQVEAVVLMIMVVVMASPALSCTPPDGMGCKDCIVNQMKNSCPSCTPILHCMARCLWDGSSRPYCITKCDCNKGSYPTLSDCKRCMYKCKCNCLN</sequence>
<gene>
    <name evidence="2" type="ORF">PIB30_004205</name>
</gene>
<protein>
    <submittedName>
        <fullName evidence="2">Uncharacterized protein</fullName>
    </submittedName>
</protein>
<feature type="chain" id="PRO_5047259805" evidence="1">
    <location>
        <begin position="31"/>
        <end position="104"/>
    </location>
</feature>
<evidence type="ECO:0000256" key="1">
    <source>
        <dbReference type="SAM" id="SignalP"/>
    </source>
</evidence>
<keyword evidence="3" id="KW-1185">Reference proteome</keyword>
<feature type="signal peptide" evidence="1">
    <location>
        <begin position="1"/>
        <end position="30"/>
    </location>
</feature>
<evidence type="ECO:0000313" key="3">
    <source>
        <dbReference type="Proteomes" id="UP001341840"/>
    </source>
</evidence>
<keyword evidence="1" id="KW-0732">Signal</keyword>
<organism evidence="2 3">
    <name type="scientific">Stylosanthes scabra</name>
    <dbReference type="NCBI Taxonomy" id="79078"/>
    <lineage>
        <taxon>Eukaryota</taxon>
        <taxon>Viridiplantae</taxon>
        <taxon>Streptophyta</taxon>
        <taxon>Embryophyta</taxon>
        <taxon>Tracheophyta</taxon>
        <taxon>Spermatophyta</taxon>
        <taxon>Magnoliopsida</taxon>
        <taxon>eudicotyledons</taxon>
        <taxon>Gunneridae</taxon>
        <taxon>Pentapetalae</taxon>
        <taxon>rosids</taxon>
        <taxon>fabids</taxon>
        <taxon>Fabales</taxon>
        <taxon>Fabaceae</taxon>
        <taxon>Papilionoideae</taxon>
        <taxon>50 kb inversion clade</taxon>
        <taxon>dalbergioids sensu lato</taxon>
        <taxon>Dalbergieae</taxon>
        <taxon>Pterocarpus clade</taxon>
        <taxon>Stylosanthes</taxon>
    </lineage>
</organism>
<dbReference type="Proteomes" id="UP001341840">
    <property type="component" value="Unassembled WGS sequence"/>
</dbReference>
<comment type="caution">
    <text evidence="2">The sequence shown here is derived from an EMBL/GenBank/DDBJ whole genome shotgun (WGS) entry which is preliminary data.</text>
</comment>
<accession>A0ABU6R3Y7</accession>
<evidence type="ECO:0000313" key="2">
    <source>
        <dbReference type="EMBL" id="MED6118601.1"/>
    </source>
</evidence>
<reference evidence="2 3" key="1">
    <citation type="journal article" date="2023" name="Plants (Basel)">
        <title>Bridging the Gap: Combining Genomics and Transcriptomics Approaches to Understand Stylosanthes scabra, an Orphan Legume from the Brazilian Caatinga.</title>
        <authorList>
            <person name="Ferreira-Neto J.R.C."/>
            <person name="da Silva M.D."/>
            <person name="Binneck E."/>
            <person name="de Melo N.F."/>
            <person name="da Silva R.H."/>
            <person name="de Melo A.L.T.M."/>
            <person name="Pandolfi V."/>
            <person name="Bustamante F.O."/>
            <person name="Brasileiro-Vidal A.C."/>
            <person name="Benko-Iseppon A.M."/>
        </authorList>
    </citation>
    <scope>NUCLEOTIDE SEQUENCE [LARGE SCALE GENOMIC DNA]</scope>
    <source>
        <tissue evidence="2">Leaves</tissue>
    </source>
</reference>
<proteinExistence type="predicted"/>